<evidence type="ECO:0000256" key="2">
    <source>
        <dbReference type="ARBA" id="ARBA00022448"/>
    </source>
</evidence>
<evidence type="ECO:0000256" key="5">
    <source>
        <dbReference type="ARBA" id="ARBA00022989"/>
    </source>
</evidence>
<dbReference type="EMBL" id="MHTL01000001">
    <property type="protein sequence ID" value="OHA61534.1"/>
    <property type="molecule type" value="Genomic_DNA"/>
</dbReference>
<dbReference type="Pfam" id="PF00528">
    <property type="entry name" value="BPD_transp_1"/>
    <property type="match status" value="1"/>
</dbReference>
<evidence type="ECO:0000256" key="1">
    <source>
        <dbReference type="ARBA" id="ARBA00004651"/>
    </source>
</evidence>
<comment type="subcellular location">
    <subcellularLocation>
        <location evidence="1 7">Cell membrane</location>
        <topology evidence="1 7">Multi-pass membrane protein</topology>
    </subcellularLocation>
</comment>
<dbReference type="SUPFAM" id="SSF161098">
    <property type="entry name" value="MetI-like"/>
    <property type="match status" value="1"/>
</dbReference>
<dbReference type="PROSITE" id="PS50928">
    <property type="entry name" value="ABC_TM1"/>
    <property type="match status" value="1"/>
</dbReference>
<feature type="transmembrane region" description="Helical" evidence="7">
    <location>
        <begin position="217"/>
        <end position="237"/>
    </location>
</feature>
<dbReference type="GO" id="GO:0055085">
    <property type="term" value="P:transmembrane transport"/>
    <property type="evidence" value="ECO:0007669"/>
    <property type="project" value="InterPro"/>
</dbReference>
<feature type="domain" description="ABC transmembrane type-1" evidence="8">
    <location>
        <begin position="55"/>
        <end position="235"/>
    </location>
</feature>
<dbReference type="GO" id="GO:0005886">
    <property type="term" value="C:plasma membrane"/>
    <property type="evidence" value="ECO:0007669"/>
    <property type="project" value="UniProtKB-SubCell"/>
</dbReference>
<evidence type="ECO:0000259" key="8">
    <source>
        <dbReference type="PROSITE" id="PS50928"/>
    </source>
</evidence>
<gene>
    <name evidence="9" type="ORF">A2569_03420</name>
</gene>
<protein>
    <recommendedName>
        <fullName evidence="8">ABC transmembrane type-1 domain-containing protein</fullName>
    </recommendedName>
</protein>
<dbReference type="CDD" id="cd06261">
    <property type="entry name" value="TM_PBP2"/>
    <property type="match status" value="1"/>
</dbReference>
<organism evidence="9 10">
    <name type="scientific">Candidatus Vogelbacteria bacterium RIFOXYD1_FULL_51_18</name>
    <dbReference type="NCBI Taxonomy" id="1802440"/>
    <lineage>
        <taxon>Bacteria</taxon>
        <taxon>Candidatus Vogeliibacteriota</taxon>
    </lineage>
</organism>
<dbReference type="InterPro" id="IPR035906">
    <property type="entry name" value="MetI-like_sf"/>
</dbReference>
<feature type="transmembrane region" description="Helical" evidence="7">
    <location>
        <begin position="59"/>
        <end position="81"/>
    </location>
</feature>
<evidence type="ECO:0000313" key="10">
    <source>
        <dbReference type="Proteomes" id="UP000177090"/>
    </source>
</evidence>
<feature type="transmembrane region" description="Helical" evidence="7">
    <location>
        <begin position="93"/>
        <end position="115"/>
    </location>
</feature>
<keyword evidence="6 7" id="KW-0472">Membrane</keyword>
<keyword evidence="5 7" id="KW-1133">Transmembrane helix</keyword>
<proteinExistence type="inferred from homology"/>
<sequence>MKRFLWFTLPIVLTLVLWEIISRSGFVSPALFPPPSKVAVALWGMITAGTLFSDLRASLWRIVAGLFVGSAVGIFIGLLTGRMKSFANALSPIIQILRPLPPVAIIPLVIVWFGIDDGAKIFSIAFAVFFPVWINTHIGARQIPQAFLWGAKLLTASSMKIFREVIFPAALPFIIAGVRTGIAIAFIMVFVSELAGASSGLGYRISITHLAYRIDEMIAALIMLGALGAIADQLFVFGTRKLFPWIKFSSK</sequence>
<evidence type="ECO:0000313" key="9">
    <source>
        <dbReference type="EMBL" id="OHA61534.1"/>
    </source>
</evidence>
<evidence type="ECO:0000256" key="7">
    <source>
        <dbReference type="RuleBase" id="RU363032"/>
    </source>
</evidence>
<dbReference type="STRING" id="1802440.A2569_03420"/>
<evidence type="ECO:0000256" key="4">
    <source>
        <dbReference type="ARBA" id="ARBA00022692"/>
    </source>
</evidence>
<evidence type="ECO:0000256" key="3">
    <source>
        <dbReference type="ARBA" id="ARBA00022475"/>
    </source>
</evidence>
<reference evidence="9 10" key="1">
    <citation type="journal article" date="2016" name="Nat. Commun.">
        <title>Thousands of microbial genomes shed light on interconnected biogeochemical processes in an aquifer system.</title>
        <authorList>
            <person name="Anantharaman K."/>
            <person name="Brown C.T."/>
            <person name="Hug L.A."/>
            <person name="Sharon I."/>
            <person name="Castelle C.J."/>
            <person name="Probst A.J."/>
            <person name="Thomas B.C."/>
            <person name="Singh A."/>
            <person name="Wilkins M.J."/>
            <person name="Karaoz U."/>
            <person name="Brodie E.L."/>
            <person name="Williams K.H."/>
            <person name="Hubbard S.S."/>
            <person name="Banfield J.F."/>
        </authorList>
    </citation>
    <scope>NUCLEOTIDE SEQUENCE [LARGE SCALE GENOMIC DNA]</scope>
</reference>
<name>A0A1G2QLL6_9BACT</name>
<keyword evidence="4 7" id="KW-0812">Transmembrane</keyword>
<evidence type="ECO:0000256" key="6">
    <source>
        <dbReference type="ARBA" id="ARBA00023136"/>
    </source>
</evidence>
<comment type="similarity">
    <text evidence="7">Belongs to the binding-protein-dependent transport system permease family.</text>
</comment>
<feature type="transmembrane region" description="Helical" evidence="7">
    <location>
        <begin position="121"/>
        <end position="140"/>
    </location>
</feature>
<dbReference type="InterPro" id="IPR000515">
    <property type="entry name" value="MetI-like"/>
</dbReference>
<dbReference type="Proteomes" id="UP000177090">
    <property type="component" value="Unassembled WGS sequence"/>
</dbReference>
<keyword evidence="2 7" id="KW-0813">Transport</keyword>
<dbReference type="Gene3D" id="1.10.3720.10">
    <property type="entry name" value="MetI-like"/>
    <property type="match status" value="1"/>
</dbReference>
<comment type="caution">
    <text evidence="9">The sequence shown here is derived from an EMBL/GenBank/DDBJ whole genome shotgun (WGS) entry which is preliminary data.</text>
</comment>
<dbReference type="PANTHER" id="PTHR30151">
    <property type="entry name" value="ALKANE SULFONATE ABC TRANSPORTER-RELATED, MEMBRANE SUBUNIT"/>
    <property type="match status" value="1"/>
</dbReference>
<accession>A0A1G2QLL6</accession>
<dbReference type="AlphaFoldDB" id="A0A1G2QLL6"/>
<keyword evidence="3" id="KW-1003">Cell membrane</keyword>
<dbReference type="PANTHER" id="PTHR30151:SF0">
    <property type="entry name" value="ABC TRANSPORTER PERMEASE PROTEIN MJ0413-RELATED"/>
    <property type="match status" value="1"/>
</dbReference>